<evidence type="ECO:0000313" key="16">
    <source>
        <dbReference type="Proteomes" id="UP000594688"/>
    </source>
</evidence>
<evidence type="ECO:0000313" key="15">
    <source>
        <dbReference type="EMBL" id="QPJ63617.1"/>
    </source>
</evidence>
<dbReference type="SUPFAM" id="SSF56935">
    <property type="entry name" value="Porins"/>
    <property type="match status" value="1"/>
</dbReference>
<evidence type="ECO:0000259" key="14">
    <source>
        <dbReference type="Pfam" id="PF07715"/>
    </source>
</evidence>
<comment type="similarity">
    <text evidence="10 11">Belongs to the TonB-dependent receptor family.</text>
</comment>
<dbReference type="EMBL" id="CP048685">
    <property type="protein sequence ID" value="QPJ63617.1"/>
    <property type="molecule type" value="Genomic_DNA"/>
</dbReference>
<dbReference type="Proteomes" id="UP000594688">
    <property type="component" value="Chromosome"/>
</dbReference>
<dbReference type="PANTHER" id="PTHR30069:SF53">
    <property type="entry name" value="COLICIN I RECEPTOR-RELATED"/>
    <property type="match status" value="1"/>
</dbReference>
<dbReference type="GO" id="GO:0015889">
    <property type="term" value="P:cobalamin transport"/>
    <property type="evidence" value="ECO:0007669"/>
    <property type="project" value="TreeGrafter"/>
</dbReference>
<evidence type="ECO:0000256" key="10">
    <source>
        <dbReference type="PROSITE-ProRule" id="PRU01360"/>
    </source>
</evidence>
<evidence type="ECO:0000256" key="2">
    <source>
        <dbReference type="ARBA" id="ARBA00022448"/>
    </source>
</evidence>
<dbReference type="Gene3D" id="2.170.130.10">
    <property type="entry name" value="TonB-dependent receptor, plug domain"/>
    <property type="match status" value="1"/>
</dbReference>
<organism evidence="15 16">
    <name type="scientific">Candidatus Nitronauta litoralis</name>
    <dbReference type="NCBI Taxonomy" id="2705533"/>
    <lineage>
        <taxon>Bacteria</taxon>
        <taxon>Pseudomonadati</taxon>
        <taxon>Nitrospinota/Tectimicrobiota group</taxon>
        <taxon>Nitrospinota</taxon>
        <taxon>Nitrospinia</taxon>
        <taxon>Nitrospinales</taxon>
        <taxon>Nitrospinaceae</taxon>
        <taxon>Candidatus Nitronauta</taxon>
    </lineage>
</organism>
<evidence type="ECO:0000256" key="7">
    <source>
        <dbReference type="ARBA" id="ARBA00023077"/>
    </source>
</evidence>
<dbReference type="GO" id="GO:0009279">
    <property type="term" value="C:cell outer membrane"/>
    <property type="evidence" value="ECO:0007669"/>
    <property type="project" value="UniProtKB-SubCell"/>
</dbReference>
<dbReference type="PANTHER" id="PTHR30069">
    <property type="entry name" value="TONB-DEPENDENT OUTER MEMBRANE RECEPTOR"/>
    <property type="match status" value="1"/>
</dbReference>
<dbReference type="Gene3D" id="2.40.170.20">
    <property type="entry name" value="TonB-dependent receptor, beta-barrel domain"/>
    <property type="match status" value="1"/>
</dbReference>
<dbReference type="InterPro" id="IPR000531">
    <property type="entry name" value="Beta-barrel_TonB"/>
</dbReference>
<evidence type="ECO:0000256" key="1">
    <source>
        <dbReference type="ARBA" id="ARBA00004571"/>
    </source>
</evidence>
<keyword evidence="8 10" id="KW-0472">Membrane</keyword>
<sequence length="615" mass="68680">MTRFKCFILILALISTDCITATPVPAADNQSTLPEIKVLATRTNAKNTEASAITVITQEEIREKNHFQVLEILREQVGVSAVQTGAFGAPSSIFMRGANSDATLVMIDGVQANSNTLGAFDFSNLNLDNVERIEILRGAQSTLWGSDAVGGVINIVTKKGTGQEPEHFFGVEGGTFGTTKVKAGSGGDLDFLDYSVTASRTDTEGFSTVNKRRGALENDDYENTTVSTRIGKNFLGDGRIDFIGRYTQSANDFDNSFQIADNNSSSQTDQWYLAVPVEKQLTDWWHARLNMNYGQNEVNTRSAFPSLILSRSYTADLQNNFRINDNFSVVAGFEHQTTNAQNFSNGLKGENHAQGYYTQLNFNYDDRLFLSAGFRQTINSIYDDALTYKFEGAYKLNRYGTKIRGAYATAFRVPTFNQLFFPGFGNPNLVPEDTDSWEVGLRQEFFDGRIVIDTTYFDADYNNLIIAQFLNGMFGAFQVDNATANGFETTGSFQIHQTFRVSATHTYVDTQDINTRSQLPRRPENIYTFNLHWTPWDCFDALFGVHTRGSAFSSFPARSRVNGNTVGRIALALRPMKNLEFTARIENIWDEDYEVAIPFGTQGRSGFVGMNFRFN</sequence>
<evidence type="ECO:0000256" key="6">
    <source>
        <dbReference type="ARBA" id="ARBA00023065"/>
    </source>
</evidence>
<dbReference type="InterPro" id="IPR036942">
    <property type="entry name" value="Beta-barrel_TonB_sf"/>
</dbReference>
<dbReference type="CDD" id="cd01347">
    <property type="entry name" value="ligand_gated_channel"/>
    <property type="match status" value="1"/>
</dbReference>
<dbReference type="GO" id="GO:0006811">
    <property type="term" value="P:monoatomic ion transport"/>
    <property type="evidence" value="ECO:0007669"/>
    <property type="project" value="UniProtKB-KW"/>
</dbReference>
<dbReference type="PROSITE" id="PS52016">
    <property type="entry name" value="TONB_DEPENDENT_REC_3"/>
    <property type="match status" value="1"/>
</dbReference>
<evidence type="ECO:0000256" key="9">
    <source>
        <dbReference type="ARBA" id="ARBA00023237"/>
    </source>
</evidence>
<keyword evidence="4 10" id="KW-0812">Transmembrane</keyword>
<accession>A0A7T0BZ77</accession>
<evidence type="ECO:0000256" key="8">
    <source>
        <dbReference type="ARBA" id="ARBA00023136"/>
    </source>
</evidence>
<dbReference type="InterPro" id="IPR012910">
    <property type="entry name" value="Plug_dom"/>
</dbReference>
<gene>
    <name evidence="15" type="ORF">G3M70_17765</name>
</gene>
<evidence type="ECO:0000259" key="13">
    <source>
        <dbReference type="Pfam" id="PF00593"/>
    </source>
</evidence>
<keyword evidence="5 12" id="KW-0732">Signal</keyword>
<feature type="domain" description="TonB-dependent receptor plug" evidence="14">
    <location>
        <begin position="48"/>
        <end position="152"/>
    </location>
</feature>
<keyword evidence="6" id="KW-0406">Ion transport</keyword>
<feature type="domain" description="TonB-dependent receptor-like beta-barrel" evidence="13">
    <location>
        <begin position="220"/>
        <end position="588"/>
    </location>
</feature>
<proteinExistence type="inferred from homology"/>
<comment type="subcellular location">
    <subcellularLocation>
        <location evidence="1 10">Cell outer membrane</location>
        <topology evidence="1 10">Multi-pass membrane protein</topology>
    </subcellularLocation>
</comment>
<dbReference type="InterPro" id="IPR037066">
    <property type="entry name" value="Plug_dom_sf"/>
</dbReference>
<protein>
    <submittedName>
        <fullName evidence="15">TonB-dependent receptor</fullName>
    </submittedName>
</protein>
<dbReference type="KEGG" id="nli:G3M70_17765"/>
<evidence type="ECO:0000256" key="3">
    <source>
        <dbReference type="ARBA" id="ARBA00022452"/>
    </source>
</evidence>
<evidence type="ECO:0000256" key="11">
    <source>
        <dbReference type="RuleBase" id="RU003357"/>
    </source>
</evidence>
<keyword evidence="15" id="KW-0675">Receptor</keyword>
<name>A0A7T0BZ77_9BACT</name>
<evidence type="ECO:0000256" key="12">
    <source>
        <dbReference type="SAM" id="SignalP"/>
    </source>
</evidence>
<evidence type="ECO:0000256" key="5">
    <source>
        <dbReference type="ARBA" id="ARBA00022729"/>
    </source>
</evidence>
<dbReference type="InterPro" id="IPR039426">
    <property type="entry name" value="TonB-dep_rcpt-like"/>
</dbReference>
<dbReference type="Pfam" id="PF07715">
    <property type="entry name" value="Plug"/>
    <property type="match status" value="1"/>
</dbReference>
<feature type="signal peptide" evidence="12">
    <location>
        <begin position="1"/>
        <end position="26"/>
    </location>
</feature>
<feature type="chain" id="PRO_5032357886" evidence="12">
    <location>
        <begin position="27"/>
        <end position="615"/>
    </location>
</feature>
<dbReference type="AlphaFoldDB" id="A0A7T0BZ77"/>
<dbReference type="Pfam" id="PF00593">
    <property type="entry name" value="TonB_dep_Rec_b-barrel"/>
    <property type="match status" value="1"/>
</dbReference>
<keyword evidence="7 11" id="KW-0798">TonB box</keyword>
<keyword evidence="2 10" id="KW-0813">Transport</keyword>
<evidence type="ECO:0000256" key="4">
    <source>
        <dbReference type="ARBA" id="ARBA00022692"/>
    </source>
</evidence>
<keyword evidence="3 10" id="KW-1134">Transmembrane beta strand</keyword>
<reference evidence="15 16" key="1">
    <citation type="submission" date="2020-02" db="EMBL/GenBank/DDBJ databases">
        <title>Genomic and physiological characterization of two novel Nitrospinaceae genera.</title>
        <authorList>
            <person name="Mueller A.J."/>
            <person name="Jung M.-Y."/>
            <person name="Strachan C.R."/>
            <person name="Herbold C.W."/>
            <person name="Kirkegaard R.H."/>
            <person name="Daims H."/>
        </authorList>
    </citation>
    <scope>NUCLEOTIDE SEQUENCE [LARGE SCALE GENOMIC DNA]</scope>
    <source>
        <strain evidence="15">EB</strain>
    </source>
</reference>
<keyword evidence="9 10" id="KW-0998">Cell outer membrane</keyword>